<dbReference type="GO" id="GO:0016740">
    <property type="term" value="F:transferase activity"/>
    <property type="evidence" value="ECO:0007669"/>
    <property type="project" value="UniProtKB-KW"/>
</dbReference>
<dbReference type="GO" id="GO:0006598">
    <property type="term" value="P:polyamine catabolic process"/>
    <property type="evidence" value="ECO:0007669"/>
    <property type="project" value="TreeGrafter"/>
</dbReference>
<keyword evidence="1" id="KW-0808">Transferase</keyword>
<sequence>MERPMIGILPLYDKDKESYWMLPGYMKGIEDAGGIPFMLPLTSDIEIITKIANRFDGFLFTGGHDVNPEIYGENVEEVCGEMCKERDDMETALFKQVVDLDKPAFGICRGIQLFNALLGGTLYQDIPTQLRSEVEHKQVPPYTKPVHNVYIEKGNPLYHIIQTESLKVNSYHHQGIKQLSEQLLSVAEAEDGLIEAVIMPQKKFIFAVQWHPEFNYKLDDYNFRLFEEFVRSCEN</sequence>
<accession>A0A0F7CI30</accession>
<dbReference type="GO" id="GO:0005829">
    <property type="term" value="C:cytosol"/>
    <property type="evidence" value="ECO:0007669"/>
    <property type="project" value="TreeGrafter"/>
</dbReference>
<dbReference type="HOGENOM" id="CLU_030756_2_0_9"/>
<dbReference type="Pfam" id="PF07722">
    <property type="entry name" value="Peptidase_C26"/>
    <property type="match status" value="1"/>
</dbReference>
<dbReference type="CDD" id="cd01745">
    <property type="entry name" value="GATase1_2"/>
    <property type="match status" value="1"/>
</dbReference>
<organism evidence="1 2">
    <name type="scientific">Paenibacillus durus ATCC 35681</name>
    <dbReference type="NCBI Taxonomy" id="1333534"/>
    <lineage>
        <taxon>Bacteria</taxon>
        <taxon>Bacillati</taxon>
        <taxon>Bacillota</taxon>
        <taxon>Bacilli</taxon>
        <taxon>Bacillales</taxon>
        <taxon>Paenibacillaceae</taxon>
        <taxon>Paenibacillus</taxon>
    </lineage>
</organism>
<dbReference type="PATRIC" id="fig|1333534.5.peg.2373"/>
<dbReference type="OrthoDB" id="9813383at2"/>
<dbReference type="PANTHER" id="PTHR43235:SF1">
    <property type="entry name" value="GLUTAMINE AMIDOTRANSFERASE PB2B2.05-RELATED"/>
    <property type="match status" value="1"/>
</dbReference>
<name>A0A0F7CI30_PAEDU</name>
<gene>
    <name evidence="1" type="ORF">VK70_10735</name>
</gene>
<protein>
    <submittedName>
        <fullName evidence="1">Amidotransferase</fullName>
    </submittedName>
</protein>
<evidence type="ECO:0000313" key="1">
    <source>
        <dbReference type="EMBL" id="AKG34981.1"/>
    </source>
</evidence>
<dbReference type="GO" id="GO:0033969">
    <property type="term" value="F:gamma-glutamyl-gamma-aminobutyrate hydrolase activity"/>
    <property type="evidence" value="ECO:0007669"/>
    <property type="project" value="TreeGrafter"/>
</dbReference>
<dbReference type="InterPro" id="IPR029062">
    <property type="entry name" value="Class_I_gatase-like"/>
</dbReference>
<dbReference type="InterPro" id="IPR044668">
    <property type="entry name" value="PuuD-like"/>
</dbReference>
<dbReference type="SUPFAM" id="SSF52317">
    <property type="entry name" value="Class I glutamine amidotransferase-like"/>
    <property type="match status" value="1"/>
</dbReference>
<dbReference type="PANTHER" id="PTHR43235">
    <property type="entry name" value="GLUTAMINE AMIDOTRANSFERASE PB2B2.05-RELATED"/>
    <property type="match status" value="1"/>
</dbReference>
<proteinExistence type="predicted"/>
<dbReference type="Gene3D" id="3.40.50.880">
    <property type="match status" value="1"/>
</dbReference>
<dbReference type="PROSITE" id="PS51273">
    <property type="entry name" value="GATASE_TYPE_1"/>
    <property type="match status" value="1"/>
</dbReference>
<evidence type="ECO:0000313" key="2">
    <source>
        <dbReference type="Proteomes" id="UP000034189"/>
    </source>
</evidence>
<reference evidence="1 2" key="1">
    <citation type="submission" date="2015-03" db="EMBL/GenBank/DDBJ databases">
        <authorList>
            <person name="Abdul Halim M."/>
        </authorList>
    </citation>
    <scope>NUCLEOTIDE SEQUENCE [LARGE SCALE GENOMIC DNA]</scope>
    <source>
        <strain evidence="1 2">ATCC 35681</strain>
    </source>
</reference>
<dbReference type="InterPro" id="IPR011697">
    <property type="entry name" value="Peptidase_C26"/>
</dbReference>
<dbReference type="EMBL" id="CP011114">
    <property type="protein sequence ID" value="AKG34981.1"/>
    <property type="molecule type" value="Genomic_DNA"/>
</dbReference>
<dbReference type="Proteomes" id="UP000034189">
    <property type="component" value="Chromosome"/>
</dbReference>
<dbReference type="AlphaFoldDB" id="A0A0F7CI30"/>
<dbReference type="RefSeq" id="WP_025694325.1">
    <property type="nucleotide sequence ID" value="NZ_ASQQ01000109.1"/>
</dbReference>
<reference evidence="1 2" key="2">
    <citation type="journal article" date="2016" name="Genome Announc.">
        <title>Genome Sequence of a Gram-Positive Diazotroph, Paenibacillus durus Type Strain ATCC 35681.</title>
        <authorList>
            <person name="Halim M.A."/>
            <person name="Rahman A.Y."/>
            <person name="Sim K.S."/>
            <person name="Yam H.C."/>
            <person name="Rahim A.A."/>
            <person name="Ghazali A.H."/>
            <person name="Najimudin N."/>
        </authorList>
    </citation>
    <scope>NUCLEOTIDE SEQUENCE [LARGE SCALE GENOMIC DNA]</scope>
    <source>
        <strain evidence="1 2">ATCC 35681</strain>
    </source>
</reference>